<evidence type="ECO:0000313" key="1">
    <source>
        <dbReference type="EMBL" id="KAG5411246.1"/>
    </source>
</evidence>
<name>A0ABQ7NM54_BRACM</name>
<dbReference type="Proteomes" id="UP000823674">
    <property type="component" value="Chromosome A02"/>
</dbReference>
<dbReference type="EMBL" id="JADBGQ010000002">
    <property type="protein sequence ID" value="KAG5411246.1"/>
    <property type="molecule type" value="Genomic_DNA"/>
</dbReference>
<reference evidence="1 2" key="1">
    <citation type="submission" date="2021-03" db="EMBL/GenBank/DDBJ databases">
        <authorList>
            <person name="King G.J."/>
            <person name="Bancroft I."/>
            <person name="Baten A."/>
            <person name="Bloomfield J."/>
            <person name="Borpatragohain P."/>
            <person name="He Z."/>
            <person name="Irish N."/>
            <person name="Irwin J."/>
            <person name="Liu K."/>
            <person name="Mauleon R.P."/>
            <person name="Moore J."/>
            <person name="Morris R."/>
            <person name="Ostergaard L."/>
            <person name="Wang B."/>
            <person name="Wells R."/>
        </authorList>
    </citation>
    <scope>NUCLEOTIDE SEQUENCE [LARGE SCALE GENOMIC DNA]</scope>
    <source>
        <strain evidence="1">R-o-18</strain>
        <tissue evidence="1">Leaf</tissue>
    </source>
</reference>
<accession>A0ABQ7NM54</accession>
<sequence>MASTNIEVFDLIGELILMKGESKEDEDHVRGLEKNLIKYLEENKIILETEQFEAIRHLNMDKLIDSQLKIIDNRIEKNNKLIEAMEASSREDCLCSSMATLLTNKNTNN</sequence>
<evidence type="ECO:0000313" key="2">
    <source>
        <dbReference type="Proteomes" id="UP000823674"/>
    </source>
</evidence>
<gene>
    <name evidence="1" type="primary">A02p042180.1_BraROA</name>
    <name evidence="1" type="ORF">IGI04_007565</name>
</gene>
<evidence type="ECO:0008006" key="3">
    <source>
        <dbReference type="Google" id="ProtNLM"/>
    </source>
</evidence>
<protein>
    <recommendedName>
        <fullName evidence="3">K-box domain-containing protein</fullName>
    </recommendedName>
</protein>
<keyword evidence="2" id="KW-1185">Reference proteome</keyword>
<comment type="caution">
    <text evidence="1">The sequence shown here is derived from an EMBL/GenBank/DDBJ whole genome shotgun (WGS) entry which is preliminary data.</text>
</comment>
<organism evidence="1 2">
    <name type="scientific">Brassica rapa subsp. trilocularis</name>
    <dbReference type="NCBI Taxonomy" id="1813537"/>
    <lineage>
        <taxon>Eukaryota</taxon>
        <taxon>Viridiplantae</taxon>
        <taxon>Streptophyta</taxon>
        <taxon>Embryophyta</taxon>
        <taxon>Tracheophyta</taxon>
        <taxon>Spermatophyta</taxon>
        <taxon>Magnoliopsida</taxon>
        <taxon>eudicotyledons</taxon>
        <taxon>Gunneridae</taxon>
        <taxon>Pentapetalae</taxon>
        <taxon>rosids</taxon>
        <taxon>malvids</taxon>
        <taxon>Brassicales</taxon>
        <taxon>Brassicaceae</taxon>
        <taxon>Brassiceae</taxon>
        <taxon>Brassica</taxon>
    </lineage>
</organism>
<proteinExistence type="predicted"/>